<dbReference type="InterPro" id="IPR003807">
    <property type="entry name" value="DUF202"/>
</dbReference>
<dbReference type="PANTHER" id="PTHR34187">
    <property type="entry name" value="FGR18P"/>
    <property type="match status" value="1"/>
</dbReference>
<dbReference type="InterPro" id="IPR052053">
    <property type="entry name" value="IM_YidH-like"/>
</dbReference>
<reference evidence="9" key="1">
    <citation type="submission" date="2020-04" db="EMBL/GenBank/DDBJ databases">
        <title>Analysis of mating type loci in Filobasidium floriforme.</title>
        <authorList>
            <person name="Nowrousian M."/>
        </authorList>
    </citation>
    <scope>NUCLEOTIDE SEQUENCE</scope>
    <source>
        <strain evidence="9">CBS 6242</strain>
    </source>
</reference>
<keyword evidence="3 7" id="KW-0812">Transmembrane</keyword>
<evidence type="ECO:0000256" key="4">
    <source>
        <dbReference type="ARBA" id="ARBA00022989"/>
    </source>
</evidence>
<evidence type="ECO:0000256" key="2">
    <source>
        <dbReference type="ARBA" id="ARBA00022475"/>
    </source>
</evidence>
<dbReference type="OrthoDB" id="199599at2759"/>
<evidence type="ECO:0000256" key="3">
    <source>
        <dbReference type="ARBA" id="ARBA00022692"/>
    </source>
</evidence>
<comment type="caution">
    <text evidence="9">The sequence shown here is derived from an EMBL/GenBank/DDBJ whole genome shotgun (WGS) entry which is preliminary data.</text>
</comment>
<evidence type="ECO:0000256" key="6">
    <source>
        <dbReference type="SAM" id="MobiDB-lite"/>
    </source>
</evidence>
<name>A0A8K0JRU9_9TREE</name>
<protein>
    <recommendedName>
        <fullName evidence="8">DUF202 domain-containing protein</fullName>
    </recommendedName>
</protein>
<keyword evidence="5 7" id="KW-0472">Membrane</keyword>
<feature type="compositionally biased region" description="Basic and acidic residues" evidence="6">
    <location>
        <begin position="30"/>
        <end position="41"/>
    </location>
</feature>
<dbReference type="Proteomes" id="UP000812966">
    <property type="component" value="Unassembled WGS sequence"/>
</dbReference>
<keyword evidence="4 7" id="KW-1133">Transmembrane helix</keyword>
<feature type="domain" description="DUF202" evidence="8">
    <location>
        <begin position="72"/>
        <end position="185"/>
    </location>
</feature>
<keyword evidence="2" id="KW-1003">Cell membrane</keyword>
<dbReference type="GO" id="GO:0005886">
    <property type="term" value="C:plasma membrane"/>
    <property type="evidence" value="ECO:0007669"/>
    <property type="project" value="UniProtKB-SubCell"/>
</dbReference>
<evidence type="ECO:0000256" key="5">
    <source>
        <dbReference type="ARBA" id="ARBA00023136"/>
    </source>
</evidence>
<sequence length="222" mass="24670">MFEQLPSRAPSIQSNATRRPPSEAIDDTPFDDHPVDHGDLQLHAPDRKMAGESTQRWWEMSLVLKNTGSVARDHLASERTFLAWMRTSVSLAMAGVAVAQLFRLSKPARPPLQLPSDAAVDPTSSNADAQRRLLETLDAYYSALTYDLETSNRNRRFAKPLGGLLIATGLITMLIGMYRYFLTQHLLTRDQYSATRTPVFFISALTGSIMIVIFGCLLGSAR</sequence>
<evidence type="ECO:0000313" key="10">
    <source>
        <dbReference type="Proteomes" id="UP000812966"/>
    </source>
</evidence>
<feature type="region of interest" description="Disordered" evidence="6">
    <location>
        <begin position="1"/>
        <end position="41"/>
    </location>
</feature>
<accession>A0A8K0JRU9</accession>
<feature type="transmembrane region" description="Helical" evidence="7">
    <location>
        <begin position="161"/>
        <end position="181"/>
    </location>
</feature>
<evidence type="ECO:0000256" key="7">
    <source>
        <dbReference type="SAM" id="Phobius"/>
    </source>
</evidence>
<evidence type="ECO:0000256" key="1">
    <source>
        <dbReference type="ARBA" id="ARBA00004651"/>
    </source>
</evidence>
<gene>
    <name evidence="9" type="ORF">FFLO_00806</name>
</gene>
<organism evidence="9 10">
    <name type="scientific">Filobasidium floriforme</name>
    <dbReference type="NCBI Taxonomy" id="5210"/>
    <lineage>
        <taxon>Eukaryota</taxon>
        <taxon>Fungi</taxon>
        <taxon>Dikarya</taxon>
        <taxon>Basidiomycota</taxon>
        <taxon>Agaricomycotina</taxon>
        <taxon>Tremellomycetes</taxon>
        <taxon>Filobasidiales</taxon>
        <taxon>Filobasidiaceae</taxon>
        <taxon>Filobasidium</taxon>
    </lineage>
</organism>
<keyword evidence="10" id="KW-1185">Reference proteome</keyword>
<dbReference type="AlphaFoldDB" id="A0A8K0JRU9"/>
<evidence type="ECO:0000259" key="8">
    <source>
        <dbReference type="Pfam" id="PF02656"/>
    </source>
</evidence>
<evidence type="ECO:0000313" key="9">
    <source>
        <dbReference type="EMBL" id="KAG7571294.1"/>
    </source>
</evidence>
<proteinExistence type="predicted"/>
<comment type="subcellular location">
    <subcellularLocation>
        <location evidence="1">Cell membrane</location>
        <topology evidence="1">Multi-pass membrane protein</topology>
    </subcellularLocation>
</comment>
<dbReference type="PANTHER" id="PTHR34187:SF2">
    <property type="entry name" value="DUF202 DOMAIN-CONTAINING PROTEIN"/>
    <property type="match status" value="1"/>
</dbReference>
<feature type="transmembrane region" description="Helical" evidence="7">
    <location>
        <begin position="201"/>
        <end position="221"/>
    </location>
</feature>
<dbReference type="Pfam" id="PF02656">
    <property type="entry name" value="DUF202"/>
    <property type="match status" value="1"/>
</dbReference>
<dbReference type="EMBL" id="JABELV010000009">
    <property type="protein sequence ID" value="KAG7571294.1"/>
    <property type="molecule type" value="Genomic_DNA"/>
</dbReference>